<feature type="non-terminal residue" evidence="2">
    <location>
        <position position="56"/>
    </location>
</feature>
<dbReference type="EMBL" id="BARU01028476">
    <property type="protein sequence ID" value="GAH71094.1"/>
    <property type="molecule type" value="Genomic_DNA"/>
</dbReference>
<gene>
    <name evidence="2" type="ORF">S03H2_45450</name>
</gene>
<proteinExistence type="predicted"/>
<name>X1IYD6_9ZZZZ</name>
<organism evidence="2">
    <name type="scientific">marine sediment metagenome</name>
    <dbReference type="NCBI Taxonomy" id="412755"/>
    <lineage>
        <taxon>unclassified sequences</taxon>
        <taxon>metagenomes</taxon>
        <taxon>ecological metagenomes</taxon>
    </lineage>
</organism>
<accession>X1IYD6</accession>
<evidence type="ECO:0000256" key="1">
    <source>
        <dbReference type="SAM" id="Phobius"/>
    </source>
</evidence>
<dbReference type="AlphaFoldDB" id="X1IYD6"/>
<reference evidence="2" key="1">
    <citation type="journal article" date="2014" name="Front. Microbiol.">
        <title>High frequency of phylogenetically diverse reductive dehalogenase-homologous genes in deep subseafloor sedimentary metagenomes.</title>
        <authorList>
            <person name="Kawai M."/>
            <person name="Futagami T."/>
            <person name="Toyoda A."/>
            <person name="Takaki Y."/>
            <person name="Nishi S."/>
            <person name="Hori S."/>
            <person name="Arai W."/>
            <person name="Tsubouchi T."/>
            <person name="Morono Y."/>
            <person name="Uchiyama I."/>
            <person name="Ito T."/>
            <person name="Fujiyama A."/>
            <person name="Inagaki F."/>
            <person name="Takami H."/>
        </authorList>
    </citation>
    <scope>NUCLEOTIDE SEQUENCE</scope>
    <source>
        <strain evidence="2">Expedition CK06-06</strain>
    </source>
</reference>
<feature type="transmembrane region" description="Helical" evidence="1">
    <location>
        <begin position="15"/>
        <end position="43"/>
    </location>
</feature>
<sequence>MGGIVLNHAKRNRHVVFYFLLPYLMVMILFIIALAMLLGYSFYEYVSPGVMNPGFT</sequence>
<comment type="caution">
    <text evidence="2">The sequence shown here is derived from an EMBL/GenBank/DDBJ whole genome shotgun (WGS) entry which is preliminary data.</text>
</comment>
<keyword evidence="1" id="KW-0812">Transmembrane</keyword>
<evidence type="ECO:0000313" key="2">
    <source>
        <dbReference type="EMBL" id="GAH71094.1"/>
    </source>
</evidence>
<keyword evidence="1" id="KW-1133">Transmembrane helix</keyword>
<keyword evidence="1" id="KW-0472">Membrane</keyword>
<protein>
    <submittedName>
        <fullName evidence="2">Uncharacterized protein</fullName>
    </submittedName>
</protein>